<dbReference type="PANTHER" id="PTHR24229">
    <property type="entry name" value="NEUROPEPTIDES RECEPTOR"/>
    <property type="match status" value="1"/>
</dbReference>
<evidence type="ECO:0000256" key="5">
    <source>
        <dbReference type="ARBA" id="ARBA00023040"/>
    </source>
</evidence>
<dbReference type="WBParaSite" id="L893_g5815.t1">
    <property type="protein sequence ID" value="L893_g5815.t1"/>
    <property type="gene ID" value="L893_g5815"/>
</dbReference>
<feature type="transmembrane region" description="Helical" evidence="9">
    <location>
        <begin position="212"/>
        <end position="233"/>
    </location>
</feature>
<dbReference type="AlphaFoldDB" id="A0A1I8AGV6"/>
<evidence type="ECO:0000313" key="12">
    <source>
        <dbReference type="WBParaSite" id="L893_g5815.t1"/>
    </source>
</evidence>
<keyword evidence="4 9" id="KW-1133">Transmembrane helix</keyword>
<accession>A0A1I8AGV6</accession>
<feature type="domain" description="G-protein coupled receptors family 1 profile" evidence="10">
    <location>
        <begin position="50"/>
        <end position="313"/>
    </location>
</feature>
<sequence length="350" mass="40308">MATDTGVMEEPPHHPINDIVVLYPPTEDPSPQTLANTVVLLACFTAGIAGNTSQLALQLYTNRFSMSRKMEHSQYYIALLHIVYFFISIALPSIIIENLVKMWMFGMVTCASHFILVTSGRAVIGWILVFIVVDQIIFSDFWKCLNRINLRRVFYASLVFLAVFAILIVAPSLLYIKIIVYDEYTHISNFRIETYSCSTLLPKQVSFYSNSFALAFDYIIPILLVIVLFTIYLGKASKRRSHSSYSHQWKINAYIVLLTFFHFLAYLPHWTAILLLFVAENWSIHIPDWVLVVLQQLVLLLPHLTAALAWLPLSNLSALLADRSRRLYNESYNRLLRPRRQNTWMETSGF</sequence>
<evidence type="ECO:0000256" key="4">
    <source>
        <dbReference type="ARBA" id="ARBA00022989"/>
    </source>
</evidence>
<keyword evidence="7" id="KW-0675">Receptor</keyword>
<keyword evidence="3 9" id="KW-0812">Transmembrane</keyword>
<dbReference type="GO" id="GO:0004930">
    <property type="term" value="F:G protein-coupled receptor activity"/>
    <property type="evidence" value="ECO:0007669"/>
    <property type="project" value="UniProtKB-KW"/>
</dbReference>
<evidence type="ECO:0000256" key="1">
    <source>
        <dbReference type="ARBA" id="ARBA00004651"/>
    </source>
</evidence>
<evidence type="ECO:0000259" key="10">
    <source>
        <dbReference type="PROSITE" id="PS50262"/>
    </source>
</evidence>
<evidence type="ECO:0000256" key="9">
    <source>
        <dbReference type="SAM" id="Phobius"/>
    </source>
</evidence>
<evidence type="ECO:0000313" key="11">
    <source>
        <dbReference type="Proteomes" id="UP000095287"/>
    </source>
</evidence>
<feature type="transmembrane region" description="Helical" evidence="9">
    <location>
        <begin position="75"/>
        <end position="96"/>
    </location>
</feature>
<protein>
    <submittedName>
        <fullName evidence="12">G_PROTEIN_RECEP_F1_2 domain-containing protein</fullName>
    </submittedName>
</protein>
<keyword evidence="5" id="KW-0297">G-protein coupled receptor</keyword>
<reference evidence="12" key="1">
    <citation type="submission" date="2016-11" db="UniProtKB">
        <authorList>
            <consortium name="WormBaseParasite"/>
        </authorList>
    </citation>
    <scope>IDENTIFICATION</scope>
</reference>
<organism evidence="11 12">
    <name type="scientific">Steinernema glaseri</name>
    <dbReference type="NCBI Taxonomy" id="37863"/>
    <lineage>
        <taxon>Eukaryota</taxon>
        <taxon>Metazoa</taxon>
        <taxon>Ecdysozoa</taxon>
        <taxon>Nematoda</taxon>
        <taxon>Chromadorea</taxon>
        <taxon>Rhabditida</taxon>
        <taxon>Tylenchina</taxon>
        <taxon>Panagrolaimomorpha</taxon>
        <taxon>Strongyloidoidea</taxon>
        <taxon>Steinernematidae</taxon>
        <taxon>Steinernema</taxon>
    </lineage>
</organism>
<dbReference type="PANTHER" id="PTHR24229:SF40">
    <property type="entry name" value="ALLATOSTATIN C RECEPTOR 1-RELATED"/>
    <property type="match status" value="1"/>
</dbReference>
<proteinExistence type="predicted"/>
<feature type="transmembrane region" description="Helical" evidence="9">
    <location>
        <begin position="153"/>
        <end position="176"/>
    </location>
</feature>
<keyword evidence="11" id="KW-1185">Reference proteome</keyword>
<keyword evidence="8" id="KW-0807">Transducer</keyword>
<dbReference type="GO" id="GO:0043005">
    <property type="term" value="C:neuron projection"/>
    <property type="evidence" value="ECO:0007669"/>
    <property type="project" value="TreeGrafter"/>
</dbReference>
<evidence type="ECO:0000256" key="3">
    <source>
        <dbReference type="ARBA" id="ARBA00022692"/>
    </source>
</evidence>
<keyword evidence="2" id="KW-1003">Cell membrane</keyword>
<evidence type="ECO:0000256" key="7">
    <source>
        <dbReference type="ARBA" id="ARBA00023170"/>
    </source>
</evidence>
<feature type="transmembrane region" description="Helical" evidence="9">
    <location>
        <begin position="254"/>
        <end position="279"/>
    </location>
</feature>
<dbReference type="InterPro" id="IPR017452">
    <property type="entry name" value="GPCR_Rhodpsn_7TM"/>
</dbReference>
<evidence type="ECO:0000256" key="2">
    <source>
        <dbReference type="ARBA" id="ARBA00022475"/>
    </source>
</evidence>
<feature type="transmembrane region" description="Helical" evidence="9">
    <location>
        <begin position="299"/>
        <end position="321"/>
    </location>
</feature>
<feature type="transmembrane region" description="Helical" evidence="9">
    <location>
        <begin position="34"/>
        <end position="54"/>
    </location>
</feature>
<evidence type="ECO:0000256" key="8">
    <source>
        <dbReference type="ARBA" id="ARBA00023224"/>
    </source>
</evidence>
<dbReference type="Gene3D" id="1.20.1070.10">
    <property type="entry name" value="Rhodopsin 7-helix transmembrane proteins"/>
    <property type="match status" value="1"/>
</dbReference>
<dbReference type="GO" id="GO:0005886">
    <property type="term" value="C:plasma membrane"/>
    <property type="evidence" value="ECO:0007669"/>
    <property type="project" value="UniProtKB-SubCell"/>
</dbReference>
<dbReference type="PROSITE" id="PS50262">
    <property type="entry name" value="G_PROTEIN_RECEP_F1_2"/>
    <property type="match status" value="1"/>
</dbReference>
<dbReference type="GO" id="GO:0042277">
    <property type="term" value="F:peptide binding"/>
    <property type="evidence" value="ECO:0007669"/>
    <property type="project" value="TreeGrafter"/>
</dbReference>
<keyword evidence="6 9" id="KW-0472">Membrane</keyword>
<name>A0A1I8AGV6_9BILA</name>
<comment type="subcellular location">
    <subcellularLocation>
        <location evidence="1">Cell membrane</location>
        <topology evidence="1">Multi-pass membrane protein</topology>
    </subcellularLocation>
</comment>
<feature type="transmembrane region" description="Helical" evidence="9">
    <location>
        <begin position="102"/>
        <end position="133"/>
    </location>
</feature>
<dbReference type="SUPFAM" id="SSF81321">
    <property type="entry name" value="Family A G protein-coupled receptor-like"/>
    <property type="match status" value="1"/>
</dbReference>
<evidence type="ECO:0000256" key="6">
    <source>
        <dbReference type="ARBA" id="ARBA00023136"/>
    </source>
</evidence>
<dbReference type="Proteomes" id="UP000095287">
    <property type="component" value="Unplaced"/>
</dbReference>